<keyword evidence="4" id="KW-1185">Reference proteome</keyword>
<feature type="domain" description="EF-hand" evidence="3">
    <location>
        <begin position="19"/>
        <end position="54"/>
    </location>
</feature>
<dbReference type="InterPro" id="IPR011992">
    <property type="entry name" value="EF-hand-dom_pair"/>
</dbReference>
<dbReference type="AlphaFoldDB" id="A0A6P6UZA7"/>
<evidence type="ECO:0000256" key="1">
    <source>
        <dbReference type="ARBA" id="ARBA00022737"/>
    </source>
</evidence>
<dbReference type="SUPFAM" id="SSF47473">
    <property type="entry name" value="EF-hand"/>
    <property type="match status" value="1"/>
</dbReference>
<dbReference type="PROSITE" id="PS50222">
    <property type="entry name" value="EF_HAND_2"/>
    <property type="match status" value="2"/>
</dbReference>
<proteinExistence type="predicted"/>
<reference evidence="5" key="2">
    <citation type="submission" date="2025-08" db="UniProtKB">
        <authorList>
            <consortium name="RefSeq"/>
        </authorList>
    </citation>
    <scope>IDENTIFICATION</scope>
    <source>
        <tissue evidence="5">Leaves</tissue>
    </source>
</reference>
<dbReference type="Pfam" id="PF13202">
    <property type="entry name" value="EF-hand_5"/>
    <property type="match status" value="2"/>
</dbReference>
<dbReference type="Proteomes" id="UP001652660">
    <property type="component" value="Chromosome 10c"/>
</dbReference>
<evidence type="ECO:0000313" key="4">
    <source>
        <dbReference type="Proteomes" id="UP001652660"/>
    </source>
</evidence>
<gene>
    <name evidence="5" type="primary">LOC113714985</name>
</gene>
<dbReference type="GO" id="GO:0005509">
    <property type="term" value="F:calcium ion binding"/>
    <property type="evidence" value="ECO:0007669"/>
    <property type="project" value="InterPro"/>
</dbReference>
<dbReference type="OrthoDB" id="26525at2759"/>
<dbReference type="SMART" id="SM00054">
    <property type="entry name" value="EFh"/>
    <property type="match status" value="4"/>
</dbReference>
<dbReference type="Pfam" id="PF13499">
    <property type="entry name" value="EF-hand_7"/>
    <property type="match status" value="1"/>
</dbReference>
<dbReference type="Gene3D" id="1.10.238.10">
    <property type="entry name" value="EF-hand"/>
    <property type="match status" value="2"/>
</dbReference>
<accession>A0A6P6UZA7</accession>
<keyword evidence="2" id="KW-0106">Calcium</keyword>
<dbReference type="PROSITE" id="PS00018">
    <property type="entry name" value="EF_HAND_1"/>
    <property type="match status" value="4"/>
</dbReference>
<dbReference type="RefSeq" id="XP_027094927.1">
    <property type="nucleotide sequence ID" value="XM_027239126.1"/>
</dbReference>
<evidence type="ECO:0000259" key="3">
    <source>
        <dbReference type="PROSITE" id="PS50222"/>
    </source>
</evidence>
<evidence type="ECO:0000256" key="2">
    <source>
        <dbReference type="ARBA" id="ARBA00022837"/>
    </source>
</evidence>
<dbReference type="InterPro" id="IPR002048">
    <property type="entry name" value="EF_hand_dom"/>
</dbReference>
<feature type="domain" description="EF-hand" evidence="3">
    <location>
        <begin position="106"/>
        <end position="141"/>
    </location>
</feature>
<sequence>MAIIHGQTPRNVDGKLQIMSLEEFKEWLKNFDSNGDGRISKEELRQAIRAKGGWFTRWKCKDGLKSADKDGNGFIEDDEMSYLKDFALKHLDQDKPRDFKGKHQIMTSEEFKKWLKKFDSNKDGRISKEELREAMRAKGVWFTRWKYKSGMKAADKNRNGFIEDDEMIYLKEFALKHLGIKIVTS</sequence>
<dbReference type="PANTHER" id="PTHR23050">
    <property type="entry name" value="CALCIUM BINDING PROTEIN"/>
    <property type="match status" value="1"/>
</dbReference>
<keyword evidence="1" id="KW-0677">Repeat</keyword>
<organism evidence="4 5">
    <name type="scientific">Coffea arabica</name>
    <name type="common">Arabian coffee</name>
    <dbReference type="NCBI Taxonomy" id="13443"/>
    <lineage>
        <taxon>Eukaryota</taxon>
        <taxon>Viridiplantae</taxon>
        <taxon>Streptophyta</taxon>
        <taxon>Embryophyta</taxon>
        <taxon>Tracheophyta</taxon>
        <taxon>Spermatophyta</taxon>
        <taxon>Magnoliopsida</taxon>
        <taxon>eudicotyledons</taxon>
        <taxon>Gunneridae</taxon>
        <taxon>Pentapetalae</taxon>
        <taxon>asterids</taxon>
        <taxon>lamiids</taxon>
        <taxon>Gentianales</taxon>
        <taxon>Rubiaceae</taxon>
        <taxon>Ixoroideae</taxon>
        <taxon>Gardenieae complex</taxon>
        <taxon>Bertiereae - Coffeeae clade</taxon>
        <taxon>Coffeeae</taxon>
        <taxon>Coffea</taxon>
    </lineage>
</organism>
<dbReference type="InterPro" id="IPR050145">
    <property type="entry name" value="Centrin_CML-like"/>
</dbReference>
<protein>
    <recommendedName>
        <fullName evidence="3">EF-hand domain-containing protein</fullName>
    </recommendedName>
</protein>
<dbReference type="GeneID" id="113714985"/>
<reference evidence="4" key="1">
    <citation type="journal article" date="2025" name="Foods">
        <title>Unveiling the Microbial Signatures of Arabica Coffee Cherries: Insights into Ripeness Specific Diversity, Functional Traits, and Implications for Quality and Safety.</title>
        <authorList>
            <consortium name="RefSeq"/>
            <person name="Tenea G.N."/>
            <person name="Cifuentes V."/>
            <person name="Reyes P."/>
            <person name="Cevallos-Vallejos M."/>
        </authorList>
    </citation>
    <scope>NUCLEOTIDE SEQUENCE [LARGE SCALE GENOMIC DNA]</scope>
</reference>
<dbReference type="InterPro" id="IPR018247">
    <property type="entry name" value="EF_Hand_1_Ca_BS"/>
</dbReference>
<evidence type="ECO:0000313" key="5">
    <source>
        <dbReference type="RefSeq" id="XP_027094927.1"/>
    </source>
</evidence>
<name>A0A6P6UZA7_COFAR</name>